<dbReference type="RefSeq" id="WP_311577079.1">
    <property type="nucleotide sequence ID" value="NZ_JAVRIF010000001.1"/>
</dbReference>
<evidence type="ECO:0000256" key="1">
    <source>
        <dbReference type="ARBA" id="ARBA00022763"/>
    </source>
</evidence>
<dbReference type="InterPro" id="IPR052520">
    <property type="entry name" value="ATL_DNA_repair"/>
</dbReference>
<accession>A0ABU2ZY03</accession>
<dbReference type="InterPro" id="IPR036217">
    <property type="entry name" value="MethylDNA_cys_MeTrfase_DNAb"/>
</dbReference>
<proteinExistence type="predicted"/>
<sequence>MPEKTENSRYIRIWQTVQLIPTGTVATYGQIADLAGLPGRARLVGKALAKVPDLGWKNQAVPWYRVVNSQGKISFPIDSESFLRQKGLLQEENIIVQGAKIKLFEFQWQPDLTELLFKLTY</sequence>
<dbReference type="EMBL" id="JAVRIF010000001">
    <property type="protein sequence ID" value="MDT0602579.1"/>
    <property type="molecule type" value="Genomic_DNA"/>
</dbReference>
<evidence type="ECO:0000313" key="3">
    <source>
        <dbReference type="EMBL" id="MDT0602579.1"/>
    </source>
</evidence>
<organism evidence="3 4">
    <name type="scientific">Thalassotalea castellviae</name>
    <dbReference type="NCBI Taxonomy" id="3075612"/>
    <lineage>
        <taxon>Bacteria</taxon>
        <taxon>Pseudomonadati</taxon>
        <taxon>Pseudomonadota</taxon>
        <taxon>Gammaproteobacteria</taxon>
        <taxon>Alteromonadales</taxon>
        <taxon>Colwelliaceae</taxon>
        <taxon>Thalassotalea</taxon>
    </lineage>
</organism>
<reference evidence="3 4" key="1">
    <citation type="submission" date="2023-09" db="EMBL/GenBank/DDBJ databases">
        <authorList>
            <person name="Rey-Velasco X."/>
        </authorList>
    </citation>
    <scope>NUCLEOTIDE SEQUENCE [LARGE SCALE GENOMIC DNA]</scope>
    <source>
        <strain evidence="3 4">W431</strain>
    </source>
</reference>
<protein>
    <submittedName>
        <fullName evidence="3">MGMT family protein</fullName>
    </submittedName>
</protein>
<dbReference type="CDD" id="cd06445">
    <property type="entry name" value="ATase"/>
    <property type="match status" value="1"/>
</dbReference>
<dbReference type="PANTHER" id="PTHR42942">
    <property type="entry name" value="6-O-METHYLGUANINE DNA METHYLTRANSFERASE"/>
    <property type="match status" value="1"/>
</dbReference>
<dbReference type="InterPro" id="IPR014048">
    <property type="entry name" value="MethylDNA_cys_MeTrfase_DNA-bd"/>
</dbReference>
<dbReference type="Gene3D" id="1.10.10.10">
    <property type="entry name" value="Winged helix-like DNA-binding domain superfamily/Winged helix DNA-binding domain"/>
    <property type="match status" value="1"/>
</dbReference>
<dbReference type="InterPro" id="IPR036388">
    <property type="entry name" value="WH-like_DNA-bd_sf"/>
</dbReference>
<keyword evidence="4" id="KW-1185">Reference proteome</keyword>
<evidence type="ECO:0000313" key="4">
    <source>
        <dbReference type="Proteomes" id="UP001266357"/>
    </source>
</evidence>
<feature type="domain" description="Methylated-DNA-[protein]-cysteine S-methyltransferase DNA binding" evidence="2">
    <location>
        <begin position="11"/>
        <end position="93"/>
    </location>
</feature>
<gene>
    <name evidence="3" type="ORF">RM573_03135</name>
</gene>
<name>A0ABU2ZY03_9GAMM</name>
<evidence type="ECO:0000259" key="2">
    <source>
        <dbReference type="Pfam" id="PF01035"/>
    </source>
</evidence>
<dbReference type="SUPFAM" id="SSF46767">
    <property type="entry name" value="Methylated DNA-protein cysteine methyltransferase, C-terminal domain"/>
    <property type="match status" value="1"/>
</dbReference>
<dbReference type="Pfam" id="PF01035">
    <property type="entry name" value="DNA_binding_1"/>
    <property type="match status" value="1"/>
</dbReference>
<keyword evidence="1" id="KW-0227">DNA damage</keyword>
<dbReference type="Proteomes" id="UP001266357">
    <property type="component" value="Unassembled WGS sequence"/>
</dbReference>
<comment type="caution">
    <text evidence="3">The sequence shown here is derived from an EMBL/GenBank/DDBJ whole genome shotgun (WGS) entry which is preliminary data.</text>
</comment>
<dbReference type="PANTHER" id="PTHR42942:SF1">
    <property type="entry name" value="ALKYLTRANSFERASE-LIKE PROTEIN 1"/>
    <property type="match status" value="1"/>
</dbReference>